<dbReference type="AlphaFoldDB" id="A0A915CJU1"/>
<name>A0A915CJU1_PARUN</name>
<evidence type="ECO:0000313" key="3">
    <source>
        <dbReference type="WBParaSite" id="PgR261_g003_t02"/>
    </source>
</evidence>
<protein>
    <submittedName>
        <fullName evidence="3">Uncharacterized protein</fullName>
    </submittedName>
</protein>
<dbReference type="WBParaSite" id="PgR261_g003_t02">
    <property type="protein sequence ID" value="PgR261_g003_t02"/>
    <property type="gene ID" value="PgR261_g003"/>
</dbReference>
<dbReference type="Proteomes" id="UP000887569">
    <property type="component" value="Unplaced"/>
</dbReference>
<keyword evidence="1" id="KW-0812">Transmembrane</keyword>
<reference evidence="3" key="1">
    <citation type="submission" date="2022-11" db="UniProtKB">
        <authorList>
            <consortium name="WormBaseParasite"/>
        </authorList>
    </citation>
    <scope>IDENTIFICATION</scope>
</reference>
<accession>A0A915CJU1</accession>
<evidence type="ECO:0000313" key="2">
    <source>
        <dbReference type="Proteomes" id="UP000887569"/>
    </source>
</evidence>
<keyword evidence="1" id="KW-1133">Transmembrane helix</keyword>
<keyword evidence="2" id="KW-1185">Reference proteome</keyword>
<sequence>MAVLHPKYVIVNNFIMVAVIYLFHPGVFI</sequence>
<keyword evidence="1" id="KW-0472">Membrane</keyword>
<proteinExistence type="predicted"/>
<organism evidence="2 3">
    <name type="scientific">Parascaris univalens</name>
    <name type="common">Nematode worm</name>
    <dbReference type="NCBI Taxonomy" id="6257"/>
    <lineage>
        <taxon>Eukaryota</taxon>
        <taxon>Metazoa</taxon>
        <taxon>Ecdysozoa</taxon>
        <taxon>Nematoda</taxon>
        <taxon>Chromadorea</taxon>
        <taxon>Rhabditida</taxon>
        <taxon>Spirurina</taxon>
        <taxon>Ascaridomorpha</taxon>
        <taxon>Ascaridoidea</taxon>
        <taxon>Ascarididae</taxon>
        <taxon>Parascaris</taxon>
    </lineage>
</organism>
<evidence type="ECO:0000256" key="1">
    <source>
        <dbReference type="SAM" id="Phobius"/>
    </source>
</evidence>
<feature type="transmembrane region" description="Helical" evidence="1">
    <location>
        <begin position="6"/>
        <end position="23"/>
    </location>
</feature>